<dbReference type="OrthoDB" id="8141113at2"/>
<evidence type="ECO:0000256" key="1">
    <source>
        <dbReference type="SAM" id="Coils"/>
    </source>
</evidence>
<evidence type="ECO:0000313" key="4">
    <source>
        <dbReference type="Proteomes" id="UP000252631"/>
    </source>
</evidence>
<evidence type="ECO:0000313" key="2">
    <source>
        <dbReference type="EMBL" id="RED28098.1"/>
    </source>
</evidence>
<dbReference type="Proteomes" id="UP000256343">
    <property type="component" value="Unassembled WGS sequence"/>
</dbReference>
<organism evidence="3 4">
    <name type="scientific">Rhodopseudomonas pentothenatexigens</name>
    <dbReference type="NCBI Taxonomy" id="999699"/>
    <lineage>
        <taxon>Bacteria</taxon>
        <taxon>Pseudomonadati</taxon>
        <taxon>Pseudomonadota</taxon>
        <taxon>Alphaproteobacteria</taxon>
        <taxon>Hyphomicrobiales</taxon>
        <taxon>Nitrobacteraceae</taxon>
        <taxon>Rhodopseudomonas</taxon>
    </lineage>
</organism>
<dbReference type="RefSeq" id="WP_114360115.1">
    <property type="nucleotide sequence ID" value="NZ_QRDT01000023.1"/>
</dbReference>
<dbReference type="Proteomes" id="UP000252631">
    <property type="component" value="Unassembled WGS sequence"/>
</dbReference>
<protein>
    <submittedName>
        <fullName evidence="3">Uncharacterized protein</fullName>
    </submittedName>
</protein>
<keyword evidence="1" id="KW-0175">Coiled coil</keyword>
<dbReference type="EMBL" id="UFQQ01000023">
    <property type="protein sequence ID" value="SSW92684.1"/>
    <property type="molecule type" value="Genomic_DNA"/>
</dbReference>
<evidence type="ECO:0000313" key="3">
    <source>
        <dbReference type="EMBL" id="SSW92684.1"/>
    </source>
</evidence>
<sequence length="197" mass="21973">MDASVSTCDEVVWIKRKRDEIDMLVSSLHGWAAHLDDDGRIQAHRTVAELLSIRTVFAERLDALSSRRAIPPEIAEVTVARLSKEWSKAHGEIRSFLLARSDGVSEPRQDPTEVTTSSKAAIEAALSKLQEESQAQVDQAKRELDEIVGRIASEQVRLGTFSTASDKALKSIKAHFEKTRQLHERTWQSIAAIVSEM</sequence>
<feature type="coiled-coil region" evidence="1">
    <location>
        <begin position="119"/>
        <end position="157"/>
    </location>
</feature>
<proteinExistence type="predicted"/>
<keyword evidence="5" id="KW-1185">Reference proteome</keyword>
<dbReference type="EMBL" id="QRDT01000023">
    <property type="protein sequence ID" value="RED28098.1"/>
    <property type="molecule type" value="Genomic_DNA"/>
</dbReference>
<accession>A0A336JYF2</accession>
<reference evidence="2 5" key="2">
    <citation type="submission" date="2018-07" db="EMBL/GenBank/DDBJ databases">
        <title>Genomic Encyclopedia of Archaeal and Bacterial Type Strains, Phase II (KMG-II): from individual species to whole genera.</title>
        <authorList>
            <person name="Goeker M."/>
        </authorList>
    </citation>
    <scope>NUCLEOTIDE SEQUENCE [LARGE SCALE GENOMIC DNA]</scope>
    <source>
        <strain evidence="2 5">JA575</strain>
    </source>
</reference>
<reference evidence="3 4" key="1">
    <citation type="submission" date="2017-08" db="EMBL/GenBank/DDBJ databases">
        <authorList>
            <person name="de Groot N.N."/>
        </authorList>
    </citation>
    <scope>NUCLEOTIDE SEQUENCE [LARGE SCALE GENOMIC DNA]</scope>
    <source>
        <strain evidence="3 4">JA575</strain>
    </source>
</reference>
<name>A0A336JYF2_9BRAD</name>
<gene>
    <name evidence="2" type="ORF">BJ125_12334</name>
    <name evidence="3" type="ORF">SAMN05892882_12334</name>
</gene>
<evidence type="ECO:0000313" key="5">
    <source>
        <dbReference type="Proteomes" id="UP000256343"/>
    </source>
</evidence>
<dbReference type="AlphaFoldDB" id="A0A336JYF2"/>